<evidence type="ECO:0000256" key="7">
    <source>
        <dbReference type="ARBA" id="ARBA00035257"/>
    </source>
</evidence>
<comment type="subunit">
    <text evidence="8">Part of the 30S ribosomal subunit. Forms a tight complex with proteins S10 and S14.</text>
</comment>
<comment type="function">
    <text evidence="6 8">Binds the lower part of the 30S subunit head. Binds mRNA in the 70S ribosome, positioning it for translation.</text>
</comment>
<dbReference type="InterPro" id="IPR018280">
    <property type="entry name" value="Ribosomal_uS3_CS"/>
</dbReference>
<dbReference type="SMART" id="SM00322">
    <property type="entry name" value="KH"/>
    <property type="match status" value="1"/>
</dbReference>
<keyword evidence="4 8" id="KW-0689">Ribosomal protein</keyword>
<dbReference type="PANTHER" id="PTHR11760">
    <property type="entry name" value="30S/40S RIBOSOMAL PROTEIN S3"/>
    <property type="match status" value="1"/>
</dbReference>
<dbReference type="RefSeq" id="WP_015482533.1">
    <property type="nucleotide sequence ID" value="NC_020831.1"/>
</dbReference>
<dbReference type="GO" id="GO:0006412">
    <property type="term" value="P:translation"/>
    <property type="evidence" value="ECO:0007669"/>
    <property type="project" value="UniProtKB-UniRule"/>
</dbReference>
<dbReference type="Gene3D" id="3.30.1140.32">
    <property type="entry name" value="Ribosomal protein S3, C-terminal domain"/>
    <property type="match status" value="1"/>
</dbReference>
<dbReference type="InterPro" id="IPR004087">
    <property type="entry name" value="KH_dom"/>
</dbReference>
<dbReference type="InterPro" id="IPR009019">
    <property type="entry name" value="KH_sf_prok-type"/>
</dbReference>
<dbReference type="InterPro" id="IPR005704">
    <property type="entry name" value="Ribosomal_uS3_bac-typ"/>
</dbReference>
<evidence type="ECO:0000256" key="4">
    <source>
        <dbReference type="ARBA" id="ARBA00022980"/>
    </source>
</evidence>
<dbReference type="PROSITE" id="PS50823">
    <property type="entry name" value="KH_TYPE_2"/>
    <property type="match status" value="1"/>
</dbReference>
<dbReference type="GO" id="GO:0022627">
    <property type="term" value="C:cytosolic small ribosomal subunit"/>
    <property type="evidence" value="ECO:0007669"/>
    <property type="project" value="TreeGrafter"/>
</dbReference>
<evidence type="ECO:0000256" key="8">
    <source>
        <dbReference type="HAMAP-Rule" id="MF_01309"/>
    </source>
</evidence>
<evidence type="ECO:0000259" key="10">
    <source>
        <dbReference type="PROSITE" id="PS50823"/>
    </source>
</evidence>
<dbReference type="GO" id="GO:0003729">
    <property type="term" value="F:mRNA binding"/>
    <property type="evidence" value="ECO:0007669"/>
    <property type="project" value="UniProtKB-UniRule"/>
</dbReference>
<dbReference type="FunFam" id="3.30.300.20:FF:000001">
    <property type="entry name" value="30S ribosomal protein S3"/>
    <property type="match status" value="1"/>
</dbReference>
<dbReference type="EMBL" id="CP004358">
    <property type="protein sequence ID" value="AGI27122.1"/>
    <property type="molecule type" value="Genomic_DNA"/>
</dbReference>
<dbReference type="InterPro" id="IPR004044">
    <property type="entry name" value="KH_dom_type_2"/>
</dbReference>
<dbReference type="InterPro" id="IPR036419">
    <property type="entry name" value="Ribosomal_S3_C_sf"/>
</dbReference>
<dbReference type="NCBIfam" id="TIGR01009">
    <property type="entry name" value="rpsC_bact"/>
    <property type="match status" value="1"/>
</dbReference>
<dbReference type="InterPro" id="IPR015946">
    <property type="entry name" value="KH_dom-like_a/b"/>
</dbReference>
<evidence type="ECO:0000313" key="11">
    <source>
        <dbReference type="EMBL" id="AGI27122.1"/>
    </source>
</evidence>
<sequence>MGKKVNPIGMRLGIIKNHLSIWYAERKKYALLLKKDIKVRKVIEKRLKNANTNISRICIERTANNASVIIYTARPGIVIGKKGEDVDKLRDEVKKIMGVKVHIEIEEIKKPEIDAKIIAQNIAVQLEKRVMFRRAMKRAVQNATRLGAKGVKIKLSGRLGGAEIARKEWYKEGRVPLHTLRANIDYYKEEAFTNYGVIGIKVWVFKGEILGGMEEVKKVSLYYKKNKEENVNVTA</sequence>
<name>A0A8D4BN78_9GAMM</name>
<evidence type="ECO:0000256" key="6">
    <source>
        <dbReference type="ARBA" id="ARBA00024998"/>
    </source>
</evidence>
<feature type="domain" description="KH type-2" evidence="10">
    <location>
        <begin position="39"/>
        <end position="109"/>
    </location>
</feature>
<dbReference type="InterPro" id="IPR001351">
    <property type="entry name" value="Ribosomal_uS3_C"/>
</dbReference>
<evidence type="ECO:0000256" key="2">
    <source>
        <dbReference type="ARBA" id="ARBA00022730"/>
    </source>
</evidence>
<dbReference type="PANTHER" id="PTHR11760:SF19">
    <property type="entry name" value="SMALL RIBOSOMAL SUBUNIT PROTEIN US3C"/>
    <property type="match status" value="1"/>
</dbReference>
<evidence type="ECO:0000256" key="1">
    <source>
        <dbReference type="ARBA" id="ARBA00010761"/>
    </source>
</evidence>
<dbReference type="HAMAP" id="MF_01309_B">
    <property type="entry name" value="Ribosomal_uS3_B"/>
    <property type="match status" value="1"/>
</dbReference>
<comment type="similarity">
    <text evidence="1 8 9">Belongs to the universal ribosomal protein uS3 family.</text>
</comment>
<evidence type="ECO:0000256" key="5">
    <source>
        <dbReference type="ARBA" id="ARBA00023274"/>
    </source>
</evidence>
<evidence type="ECO:0000256" key="9">
    <source>
        <dbReference type="RuleBase" id="RU003624"/>
    </source>
</evidence>
<dbReference type="GO" id="GO:0019843">
    <property type="term" value="F:rRNA binding"/>
    <property type="evidence" value="ECO:0007669"/>
    <property type="project" value="UniProtKB-UniRule"/>
</dbReference>
<dbReference type="KEGG" id="pld:PalTV_128"/>
<dbReference type="PROSITE" id="PS00548">
    <property type="entry name" value="RIBOSOMAL_S3"/>
    <property type="match status" value="1"/>
</dbReference>
<reference evidence="11 12" key="1">
    <citation type="journal article" date="2013" name="Genome Biol. Evol.">
        <title>The evolution of genomic instability in the obligate endosymbionts of whiteflies.</title>
        <authorList>
            <person name="Sloan D.B."/>
            <person name="Moran N.A."/>
        </authorList>
    </citation>
    <scope>NUCLEOTIDE SEQUENCE [LARGE SCALE GENOMIC DNA]</scope>
    <source>
        <strain evidence="11 12">TV</strain>
    </source>
</reference>
<dbReference type="AlphaFoldDB" id="A0A8D4BN78"/>
<dbReference type="Pfam" id="PF07650">
    <property type="entry name" value="KH_2"/>
    <property type="match status" value="1"/>
</dbReference>
<keyword evidence="5 8" id="KW-0687">Ribonucleoprotein</keyword>
<evidence type="ECO:0000256" key="3">
    <source>
        <dbReference type="ARBA" id="ARBA00022884"/>
    </source>
</evidence>
<dbReference type="SUPFAM" id="SSF54814">
    <property type="entry name" value="Prokaryotic type KH domain (KH-domain type II)"/>
    <property type="match status" value="1"/>
</dbReference>
<dbReference type="GO" id="GO:0003735">
    <property type="term" value="F:structural constituent of ribosome"/>
    <property type="evidence" value="ECO:0007669"/>
    <property type="project" value="InterPro"/>
</dbReference>
<keyword evidence="2 8" id="KW-0699">rRNA-binding</keyword>
<proteinExistence type="inferred from homology"/>
<accession>A0A8D4BN78</accession>
<dbReference type="InterPro" id="IPR057258">
    <property type="entry name" value="Ribosomal_uS3"/>
</dbReference>
<organism evidence="11 12">
    <name type="scientific">Candidatus Portiera aleyrodidarum TV</name>
    <dbReference type="NCBI Taxonomy" id="1297582"/>
    <lineage>
        <taxon>Bacteria</taxon>
        <taxon>Pseudomonadati</taxon>
        <taxon>Pseudomonadota</taxon>
        <taxon>Gammaproteobacteria</taxon>
        <taxon>Candidatus Johnevansiales</taxon>
        <taxon>Candidatus Johnevansiaceae</taxon>
        <taxon>Candidatus Portiera</taxon>
    </lineage>
</organism>
<protein>
    <recommendedName>
        <fullName evidence="7 8">Small ribosomal subunit protein uS3</fullName>
    </recommendedName>
</protein>
<dbReference type="Gene3D" id="3.30.300.20">
    <property type="match status" value="1"/>
</dbReference>
<evidence type="ECO:0000313" key="12">
    <source>
        <dbReference type="Proteomes" id="UP000012083"/>
    </source>
</evidence>
<dbReference type="SUPFAM" id="SSF54821">
    <property type="entry name" value="Ribosomal protein S3 C-terminal domain"/>
    <property type="match status" value="1"/>
</dbReference>
<dbReference type="Proteomes" id="UP000012083">
    <property type="component" value="Chromosome"/>
</dbReference>
<keyword evidence="3 8" id="KW-0694">RNA-binding</keyword>
<dbReference type="CDD" id="cd02412">
    <property type="entry name" value="KH-II_30S_S3"/>
    <property type="match status" value="1"/>
</dbReference>
<dbReference type="Pfam" id="PF00189">
    <property type="entry name" value="Ribosomal_S3_C"/>
    <property type="match status" value="1"/>
</dbReference>
<gene>
    <name evidence="8 11" type="primary">rpsC</name>
    <name evidence="11" type="ORF">PalTV_128</name>
</gene>